<evidence type="ECO:0000259" key="2">
    <source>
        <dbReference type="Pfam" id="PF13581"/>
    </source>
</evidence>
<dbReference type="PANTHER" id="PTHR35526:SF3">
    <property type="entry name" value="ANTI-SIGMA-F FACTOR RSBW"/>
    <property type="match status" value="1"/>
</dbReference>
<dbReference type="Proteomes" id="UP000319523">
    <property type="component" value="Unassembled WGS sequence"/>
</dbReference>
<sequence length="149" mass="16144">MSEPCASAFTLPATLNSLPLLGERLRQFLAPRQLAESWIFMLDLALCEAATNIIRHGYRQDKGESYHVTFSADVRQVIVTLRDEGQPIPPALLQAAASGGQPEPAALAELAESGRGLRLIYDCVDEVSYQQQGAANLMILRKNLPPAGA</sequence>
<dbReference type="RefSeq" id="WP_141175549.1">
    <property type="nucleotide sequence ID" value="NZ_JBHUFX010000013.1"/>
</dbReference>
<dbReference type="InterPro" id="IPR036890">
    <property type="entry name" value="HATPase_C_sf"/>
</dbReference>
<evidence type="ECO:0000313" key="3">
    <source>
        <dbReference type="EMBL" id="TPW43375.1"/>
    </source>
</evidence>
<dbReference type="Pfam" id="PF13581">
    <property type="entry name" value="HATPase_c_2"/>
    <property type="match status" value="1"/>
</dbReference>
<protein>
    <submittedName>
        <fullName evidence="3">ATP-binding protein</fullName>
    </submittedName>
</protein>
<organism evidence="3 4">
    <name type="scientific">Mixta tenebrionis</name>
    <dbReference type="NCBI Taxonomy" id="2562439"/>
    <lineage>
        <taxon>Bacteria</taxon>
        <taxon>Pseudomonadati</taxon>
        <taxon>Pseudomonadota</taxon>
        <taxon>Gammaproteobacteria</taxon>
        <taxon>Enterobacterales</taxon>
        <taxon>Erwiniaceae</taxon>
        <taxon>Mixta</taxon>
    </lineage>
</organism>
<comment type="caution">
    <text evidence="3">The sequence shown here is derived from an EMBL/GenBank/DDBJ whole genome shotgun (WGS) entry which is preliminary data.</text>
</comment>
<name>A0A506VCJ9_9GAMM</name>
<keyword evidence="1" id="KW-0723">Serine/threonine-protein kinase</keyword>
<keyword evidence="1" id="KW-0808">Transferase</keyword>
<dbReference type="PANTHER" id="PTHR35526">
    <property type="entry name" value="ANTI-SIGMA-F FACTOR RSBW-RELATED"/>
    <property type="match status" value="1"/>
</dbReference>
<dbReference type="SUPFAM" id="SSF55874">
    <property type="entry name" value="ATPase domain of HSP90 chaperone/DNA topoisomerase II/histidine kinase"/>
    <property type="match status" value="1"/>
</dbReference>
<dbReference type="CDD" id="cd16936">
    <property type="entry name" value="HATPase_RsbW-like"/>
    <property type="match status" value="1"/>
</dbReference>
<evidence type="ECO:0000256" key="1">
    <source>
        <dbReference type="ARBA" id="ARBA00022527"/>
    </source>
</evidence>
<dbReference type="InterPro" id="IPR003594">
    <property type="entry name" value="HATPase_dom"/>
</dbReference>
<keyword evidence="1" id="KW-0418">Kinase</keyword>
<dbReference type="EMBL" id="VHQI01000003">
    <property type="protein sequence ID" value="TPW43375.1"/>
    <property type="molecule type" value="Genomic_DNA"/>
</dbReference>
<accession>A0A506VCJ9</accession>
<dbReference type="InterPro" id="IPR050267">
    <property type="entry name" value="Anti-sigma-factor_SerPK"/>
</dbReference>
<feature type="domain" description="Histidine kinase/HSP90-like ATPase" evidence="2">
    <location>
        <begin position="11"/>
        <end position="141"/>
    </location>
</feature>
<dbReference type="GO" id="GO:0005524">
    <property type="term" value="F:ATP binding"/>
    <property type="evidence" value="ECO:0007669"/>
    <property type="project" value="UniProtKB-KW"/>
</dbReference>
<dbReference type="AlphaFoldDB" id="A0A506VCJ9"/>
<dbReference type="Gene3D" id="3.30.565.10">
    <property type="entry name" value="Histidine kinase-like ATPase, C-terminal domain"/>
    <property type="match status" value="1"/>
</dbReference>
<gene>
    <name evidence="3" type="ORF">FKM52_07405</name>
</gene>
<dbReference type="OrthoDB" id="6485290at2"/>
<dbReference type="GO" id="GO:0004674">
    <property type="term" value="F:protein serine/threonine kinase activity"/>
    <property type="evidence" value="ECO:0007669"/>
    <property type="project" value="UniProtKB-KW"/>
</dbReference>
<keyword evidence="3" id="KW-0067">ATP-binding</keyword>
<evidence type="ECO:0000313" key="4">
    <source>
        <dbReference type="Proteomes" id="UP000319523"/>
    </source>
</evidence>
<keyword evidence="3" id="KW-0547">Nucleotide-binding</keyword>
<proteinExistence type="predicted"/>
<reference evidence="3 4" key="1">
    <citation type="submission" date="2019-06" db="EMBL/GenBank/DDBJ databases">
        <authorList>
            <person name="Yang Y."/>
        </authorList>
    </citation>
    <scope>NUCLEOTIDE SEQUENCE [LARGE SCALE GENOMIC DNA]</scope>
    <source>
        <strain evidence="3 4">BIT-26</strain>
    </source>
</reference>
<keyword evidence="4" id="KW-1185">Reference proteome</keyword>